<gene>
    <name evidence="2" type="ORF">TRV642_2019</name>
</gene>
<dbReference type="RefSeq" id="WP_263362883.1">
    <property type="nucleotide sequence ID" value="NZ_OX336425.1"/>
</dbReference>
<dbReference type="KEGG" id="fcs:TRV642_2019"/>
<keyword evidence="1" id="KW-0472">Membrane</keyword>
<keyword evidence="1" id="KW-1133">Transmembrane helix</keyword>
<name>A0A9W4THA7_9FLAO</name>
<reference evidence="2" key="1">
    <citation type="submission" date="2022-09" db="EMBL/GenBank/DDBJ databases">
        <authorList>
            <person name="Duchaud E."/>
        </authorList>
    </citation>
    <scope>NUCLEOTIDE SEQUENCE</scope>
    <source>
        <strain evidence="2">TRV642</strain>
    </source>
</reference>
<evidence type="ECO:0000313" key="3">
    <source>
        <dbReference type="Proteomes" id="UP001152749"/>
    </source>
</evidence>
<sequence>MKKGMFLLVIFLITIVGFIFINIFIKSRQEYSKKYDFIIANIEIDAKGDLTFYDSLNNKYSFASYRFNKFYNLEISVGDKVYKDQYSKSLTISRKIKNEYKVYYIQQPNGITPFLFYNY</sequence>
<evidence type="ECO:0000313" key="2">
    <source>
        <dbReference type="EMBL" id="CAI2766942.1"/>
    </source>
</evidence>
<protein>
    <submittedName>
        <fullName evidence="2">Uncharacterized protein</fullName>
    </submittedName>
</protein>
<dbReference type="Proteomes" id="UP001152749">
    <property type="component" value="Chromosome"/>
</dbReference>
<evidence type="ECO:0000256" key="1">
    <source>
        <dbReference type="SAM" id="Phobius"/>
    </source>
</evidence>
<organism evidence="2 3">
    <name type="scientific">Flavobacterium collinsii</name>
    <dbReference type="NCBI Taxonomy" id="1114861"/>
    <lineage>
        <taxon>Bacteria</taxon>
        <taxon>Pseudomonadati</taxon>
        <taxon>Bacteroidota</taxon>
        <taxon>Flavobacteriia</taxon>
        <taxon>Flavobacteriales</taxon>
        <taxon>Flavobacteriaceae</taxon>
        <taxon>Flavobacterium</taxon>
    </lineage>
</organism>
<dbReference type="EMBL" id="OX336425">
    <property type="protein sequence ID" value="CAI2766942.1"/>
    <property type="molecule type" value="Genomic_DNA"/>
</dbReference>
<proteinExistence type="predicted"/>
<accession>A0A9W4THA7</accession>
<feature type="transmembrane region" description="Helical" evidence="1">
    <location>
        <begin position="6"/>
        <end position="25"/>
    </location>
</feature>
<keyword evidence="1" id="KW-0812">Transmembrane</keyword>
<dbReference type="AlphaFoldDB" id="A0A9W4THA7"/>